<dbReference type="PANTHER" id="PTHR40278">
    <property type="entry name" value="DNA UTILIZATION PROTEIN HOFN"/>
    <property type="match status" value="1"/>
</dbReference>
<dbReference type="Proteomes" id="UP000294678">
    <property type="component" value="Unassembled WGS sequence"/>
</dbReference>
<comment type="caution">
    <text evidence="3">The sequence shown here is derived from an EMBL/GenBank/DDBJ whole genome shotgun (WGS) entry which is preliminary data.</text>
</comment>
<gene>
    <name evidence="3" type="ORF">EV215_1327</name>
</gene>
<evidence type="ECO:0000313" key="4">
    <source>
        <dbReference type="Proteomes" id="UP000294678"/>
    </source>
</evidence>
<dbReference type="InterPro" id="IPR052534">
    <property type="entry name" value="Extracell_DNA_Util/SecSys_Comp"/>
</dbReference>
<organism evidence="3 4">
    <name type="scientific">Hypnocyclicus thermotrophus</name>
    <dbReference type="NCBI Taxonomy" id="1627895"/>
    <lineage>
        <taxon>Bacteria</taxon>
        <taxon>Fusobacteriati</taxon>
        <taxon>Fusobacteriota</taxon>
        <taxon>Fusobacteriia</taxon>
        <taxon>Fusobacteriales</taxon>
        <taxon>Fusobacteriaceae</taxon>
        <taxon>Hypnocyclicus</taxon>
    </lineage>
</organism>
<dbReference type="AlphaFoldDB" id="A0AA46DY81"/>
<dbReference type="PANTHER" id="PTHR40278:SF1">
    <property type="entry name" value="DNA UTILIZATION PROTEIN HOFN"/>
    <property type="match status" value="1"/>
</dbReference>
<dbReference type="EMBL" id="SOBG01000005">
    <property type="protein sequence ID" value="TDT69788.1"/>
    <property type="molecule type" value="Genomic_DNA"/>
</dbReference>
<keyword evidence="2" id="KW-0812">Transmembrane</keyword>
<feature type="coiled-coil region" evidence="1">
    <location>
        <begin position="46"/>
        <end position="73"/>
    </location>
</feature>
<proteinExistence type="predicted"/>
<evidence type="ECO:0000313" key="3">
    <source>
        <dbReference type="EMBL" id="TDT69788.1"/>
    </source>
</evidence>
<dbReference type="Pfam" id="PF05137">
    <property type="entry name" value="PilN"/>
    <property type="match status" value="1"/>
</dbReference>
<feature type="transmembrane region" description="Helical" evidence="2">
    <location>
        <begin position="20"/>
        <end position="42"/>
    </location>
</feature>
<keyword evidence="2" id="KW-1133">Transmembrane helix</keyword>
<evidence type="ECO:0000256" key="1">
    <source>
        <dbReference type="SAM" id="Coils"/>
    </source>
</evidence>
<name>A0AA46DY81_9FUSO</name>
<dbReference type="InterPro" id="IPR007813">
    <property type="entry name" value="PilN"/>
</dbReference>
<dbReference type="RefSeq" id="WP_134113199.1">
    <property type="nucleotide sequence ID" value="NZ_SOBG01000005.1"/>
</dbReference>
<protein>
    <submittedName>
        <fullName evidence="3">Type IV pilus assembly protein PilN</fullName>
    </submittedName>
</protein>
<reference evidence="3 4" key="1">
    <citation type="submission" date="2019-03" db="EMBL/GenBank/DDBJ databases">
        <title>Genomic Encyclopedia of Type Strains, Phase IV (KMG-IV): sequencing the most valuable type-strain genomes for metagenomic binning, comparative biology and taxonomic classification.</title>
        <authorList>
            <person name="Goeker M."/>
        </authorList>
    </citation>
    <scope>NUCLEOTIDE SEQUENCE [LARGE SCALE GENOMIC DNA]</scope>
    <source>
        <strain evidence="3 4">DSM 100055</strain>
    </source>
</reference>
<sequence length="188" mass="22173">MIDINFLTQEYKLKLMLKSISRMILLVILLIFTILFSINLYLNSIIENKQSIINNKNAEIKKITKNIKEVKQKMKEIPDLTSNIQIIEEVFNQKNLRVSEILYTLQENIPSGMWLDSIMYDNNNLFLSGKTIKNKQLKLNPAKNIFKFERNLKSTNRFSTIKADFIKYSNIKNNEVNEFQYQLILNSN</sequence>
<accession>A0AA46DY81</accession>
<keyword evidence="1" id="KW-0175">Coiled coil</keyword>
<evidence type="ECO:0000256" key="2">
    <source>
        <dbReference type="SAM" id="Phobius"/>
    </source>
</evidence>
<keyword evidence="4" id="KW-1185">Reference proteome</keyword>
<keyword evidence="2" id="KW-0472">Membrane</keyword>